<evidence type="ECO:0000256" key="1">
    <source>
        <dbReference type="SAM" id="Phobius"/>
    </source>
</evidence>
<dbReference type="RefSeq" id="WP_305110125.1">
    <property type="nucleotide sequence ID" value="NZ_JAUTIX010000001.1"/>
</dbReference>
<feature type="transmembrane region" description="Helical" evidence="1">
    <location>
        <begin position="43"/>
        <end position="64"/>
    </location>
</feature>
<dbReference type="Proteomes" id="UP001178281">
    <property type="component" value="Unassembled WGS sequence"/>
</dbReference>
<gene>
    <name evidence="2" type="ORF">Q7X28_01945</name>
</gene>
<sequence length="238" mass="25665">MKRGFIGVILVVAGVVVLVLWARAAIDSGIPEEWPPSLVSGQLLAIGAWLALIGVGSSVLYSAVRYTKLFRTGDRLHARASVFPVAGYSAAAIGMTAVAWSAVFDLFWGDGDRALVPALAAPVLIAIWVLVSISALAGRIWWPAIEADAERVVVSTVFERTTFRRGLAQFDTDRGTTVVHGPPRQRDRSPLSVLLRYRGNSVHVPTIRLRPEALAALNEGSAPDESRRWDPGIAVPPR</sequence>
<feature type="transmembrane region" description="Helical" evidence="1">
    <location>
        <begin position="85"/>
        <end position="108"/>
    </location>
</feature>
<keyword evidence="3" id="KW-1185">Reference proteome</keyword>
<accession>A0AA90SNU3</accession>
<dbReference type="EMBL" id="JAUTIX010000001">
    <property type="protein sequence ID" value="MDP0396681.1"/>
    <property type="molecule type" value="Genomic_DNA"/>
</dbReference>
<evidence type="ECO:0000313" key="2">
    <source>
        <dbReference type="EMBL" id="MDP0396681.1"/>
    </source>
</evidence>
<feature type="transmembrane region" description="Helical" evidence="1">
    <location>
        <begin position="114"/>
        <end position="137"/>
    </location>
</feature>
<keyword evidence="1" id="KW-1133">Transmembrane helix</keyword>
<evidence type="ECO:0000313" key="3">
    <source>
        <dbReference type="Proteomes" id="UP001178281"/>
    </source>
</evidence>
<keyword evidence="1" id="KW-0472">Membrane</keyword>
<name>A0AA90SNU3_9ACTN</name>
<keyword evidence="1" id="KW-0812">Transmembrane</keyword>
<reference evidence="2" key="1">
    <citation type="submission" date="2023-08" db="EMBL/GenBank/DDBJ databases">
        <title>The draft genome of Tsukamurella strandjordii strain 050030.</title>
        <authorList>
            <person name="Zhao F."/>
            <person name="Feng Y."/>
            <person name="Zong Z."/>
        </authorList>
    </citation>
    <scope>NUCLEOTIDE SEQUENCE</scope>
    <source>
        <strain evidence="2">050030</strain>
    </source>
</reference>
<organism evidence="2 3">
    <name type="scientific">Tsukamurella strandjordii</name>
    <dbReference type="NCBI Taxonomy" id="147577"/>
    <lineage>
        <taxon>Bacteria</taxon>
        <taxon>Bacillati</taxon>
        <taxon>Actinomycetota</taxon>
        <taxon>Actinomycetes</taxon>
        <taxon>Mycobacteriales</taxon>
        <taxon>Tsukamurellaceae</taxon>
        <taxon>Tsukamurella</taxon>
    </lineage>
</organism>
<dbReference type="AlphaFoldDB" id="A0AA90SNU3"/>
<proteinExistence type="predicted"/>
<protein>
    <submittedName>
        <fullName evidence="2">Uncharacterized protein</fullName>
    </submittedName>
</protein>
<comment type="caution">
    <text evidence="2">The sequence shown here is derived from an EMBL/GenBank/DDBJ whole genome shotgun (WGS) entry which is preliminary data.</text>
</comment>